<comment type="caution">
    <text evidence="1">The sequence shown here is derived from an EMBL/GenBank/DDBJ whole genome shotgun (WGS) entry which is preliminary data.</text>
</comment>
<protein>
    <submittedName>
        <fullName evidence="1">Uncharacterized protein</fullName>
    </submittedName>
</protein>
<dbReference type="AlphaFoldDB" id="A0A1Q9DEX0"/>
<proteinExistence type="predicted"/>
<name>A0A1Q9DEX0_SYMMI</name>
<keyword evidence="2" id="KW-1185">Reference proteome</keyword>
<organism evidence="1 2">
    <name type="scientific">Symbiodinium microadriaticum</name>
    <name type="common">Dinoflagellate</name>
    <name type="synonym">Zooxanthella microadriatica</name>
    <dbReference type="NCBI Taxonomy" id="2951"/>
    <lineage>
        <taxon>Eukaryota</taxon>
        <taxon>Sar</taxon>
        <taxon>Alveolata</taxon>
        <taxon>Dinophyceae</taxon>
        <taxon>Suessiales</taxon>
        <taxon>Symbiodiniaceae</taxon>
        <taxon>Symbiodinium</taxon>
    </lineage>
</organism>
<sequence length="225" mass="24364">MDRSISSGLEYCKEYGGGVDELVKGSQIYPSCQALKTAHSGATRPHNLPPPKAVSFARGAAGECSMTNWLTSWTRPRRLRARLDRRSPGKETPAEMQPFILEQAVFVPKTSSVCPDTRPCYVGPEQGGLDIEQEYRAEARKFAAYIPDDDTARLVKVSCNRCDTGSSVALLLDVAKRGQNFPEAWRAASALANVAEFPELAPAVREAGAVPVLRSLSGQLPGSLQ</sequence>
<evidence type="ECO:0000313" key="2">
    <source>
        <dbReference type="Proteomes" id="UP000186817"/>
    </source>
</evidence>
<evidence type="ECO:0000313" key="1">
    <source>
        <dbReference type="EMBL" id="OLP93705.1"/>
    </source>
</evidence>
<dbReference type="EMBL" id="LSRX01000572">
    <property type="protein sequence ID" value="OLP93705.1"/>
    <property type="molecule type" value="Genomic_DNA"/>
</dbReference>
<dbReference type="OrthoDB" id="412598at2759"/>
<gene>
    <name evidence="1" type="ORF">AK812_SmicGene24379</name>
</gene>
<dbReference type="Proteomes" id="UP000186817">
    <property type="component" value="Unassembled WGS sequence"/>
</dbReference>
<accession>A0A1Q9DEX0</accession>
<reference evidence="1 2" key="1">
    <citation type="submission" date="2016-02" db="EMBL/GenBank/DDBJ databases">
        <title>Genome analysis of coral dinoflagellate symbionts highlights evolutionary adaptations to a symbiotic lifestyle.</title>
        <authorList>
            <person name="Aranda M."/>
            <person name="Li Y."/>
            <person name="Liew Y.J."/>
            <person name="Baumgarten S."/>
            <person name="Simakov O."/>
            <person name="Wilson M."/>
            <person name="Piel J."/>
            <person name="Ashoor H."/>
            <person name="Bougouffa S."/>
            <person name="Bajic V.B."/>
            <person name="Ryu T."/>
            <person name="Ravasi T."/>
            <person name="Bayer T."/>
            <person name="Micklem G."/>
            <person name="Kim H."/>
            <person name="Bhak J."/>
            <person name="Lajeunesse T.C."/>
            <person name="Voolstra C.R."/>
        </authorList>
    </citation>
    <scope>NUCLEOTIDE SEQUENCE [LARGE SCALE GENOMIC DNA]</scope>
    <source>
        <strain evidence="1 2">CCMP2467</strain>
    </source>
</reference>